<dbReference type="Proteomes" id="UP000294063">
    <property type="component" value="Unassembled WGS sequence"/>
</dbReference>
<organism evidence="2 5">
    <name type="scientific">Aliivibrio finisterrensis</name>
    <dbReference type="NCBI Taxonomy" id="511998"/>
    <lineage>
        <taxon>Bacteria</taxon>
        <taxon>Pseudomonadati</taxon>
        <taxon>Pseudomonadota</taxon>
        <taxon>Gammaproteobacteria</taxon>
        <taxon>Vibrionales</taxon>
        <taxon>Vibrionaceae</taxon>
        <taxon>Aliivibrio</taxon>
    </lineage>
</organism>
<reference evidence="4 5" key="1">
    <citation type="submission" date="2019-02" db="EMBL/GenBank/DDBJ databases">
        <title>Genome sequences of Aliivibrio finisterrensis strains from farmed Atlantic salmon.</title>
        <authorList>
            <person name="Bowman J.P."/>
        </authorList>
    </citation>
    <scope>NUCLEOTIDE SEQUENCE [LARGE SCALE GENOMIC DNA]</scope>
    <source>
        <strain evidence="3 6">A21</strain>
        <strain evidence="1 4">A32</strain>
        <strain evidence="2 5">A46</strain>
    </source>
</reference>
<dbReference type="Proteomes" id="UP000294166">
    <property type="component" value="Unassembled WGS sequence"/>
</dbReference>
<evidence type="ECO:0000313" key="4">
    <source>
        <dbReference type="Proteomes" id="UP000293465"/>
    </source>
</evidence>
<dbReference type="EMBL" id="SEZJ01000005">
    <property type="protein sequence ID" value="RYU46845.1"/>
    <property type="molecule type" value="Genomic_DNA"/>
</dbReference>
<name>A0A4V1Z8S3_9GAMM</name>
<keyword evidence="6" id="KW-1185">Reference proteome</keyword>
<protein>
    <submittedName>
        <fullName evidence="2">Uncharacterized protein</fullName>
    </submittedName>
</protein>
<evidence type="ECO:0000313" key="3">
    <source>
        <dbReference type="EMBL" id="RYU64197.1"/>
    </source>
</evidence>
<accession>A0A4V1Z8S3</accession>
<dbReference type="EMBL" id="SEZK01000016">
    <property type="protein sequence ID" value="RYU51078.1"/>
    <property type="molecule type" value="Genomic_DNA"/>
</dbReference>
<sequence length="376" mass="43659">MIRTVQEFLDFVENDSALTNIKDVELVDKGDVVVVKKLPVAFDNYEHNEKEEKKNNFKRFLHQSLGKEIVFEDEKQFNTNDFPVSEIDVSFEESLDDFESDETPSFGVSKPNEKDEVDPLTIITFNPADTETKKRITPFKIILKVDEVLFNALYRSGIISNTDLVRVRDMLKPVYDKRLVLSHSKRDGLIDTVHLTFKNTLVETDTVEIEEEALLFIILFINKLYGKAYRSSYMPVFEHFNEFLANGLTLSSGSRIEPLSNEFALQKFISNRIREKIQNKDAFTFINQCIVDHLKPLQSVLFNHEDELMQKADQNKKLVLTAIDHGFLDYNDDIKFYLNVVDVNKLAVLYSAFITKFYVQAIYYGIDEHFKLNKAK</sequence>
<evidence type="ECO:0000313" key="6">
    <source>
        <dbReference type="Proteomes" id="UP000294166"/>
    </source>
</evidence>
<proteinExistence type="predicted"/>
<dbReference type="RefSeq" id="WP_130043350.1">
    <property type="nucleotide sequence ID" value="NZ_SEZJ01000005.1"/>
</dbReference>
<dbReference type="EMBL" id="SEZN01000017">
    <property type="protein sequence ID" value="RYU64197.1"/>
    <property type="molecule type" value="Genomic_DNA"/>
</dbReference>
<evidence type="ECO:0000313" key="1">
    <source>
        <dbReference type="EMBL" id="RYU46845.1"/>
    </source>
</evidence>
<dbReference type="Proteomes" id="UP000293465">
    <property type="component" value="Unassembled WGS sequence"/>
</dbReference>
<gene>
    <name evidence="1" type="ORF">ERW49_06840</name>
    <name evidence="3" type="ORF">ERW53_10815</name>
    <name evidence="2" type="ORF">ERW57_10510</name>
</gene>
<dbReference type="AlphaFoldDB" id="A0A4V1Z8S3"/>
<comment type="caution">
    <text evidence="2">The sequence shown here is derived from an EMBL/GenBank/DDBJ whole genome shotgun (WGS) entry which is preliminary data.</text>
</comment>
<evidence type="ECO:0000313" key="5">
    <source>
        <dbReference type="Proteomes" id="UP000294063"/>
    </source>
</evidence>
<evidence type="ECO:0000313" key="2">
    <source>
        <dbReference type="EMBL" id="RYU51078.1"/>
    </source>
</evidence>
<dbReference type="GeneID" id="56274754"/>